<dbReference type="PANTHER" id="PTHR33908">
    <property type="entry name" value="MANNOSYLTRANSFERASE YKCB-RELATED"/>
    <property type="match status" value="1"/>
</dbReference>
<gene>
    <name evidence="9" type="ORF">HK107_09945</name>
</gene>
<keyword evidence="6 8" id="KW-1133">Transmembrane helix</keyword>
<evidence type="ECO:0000256" key="5">
    <source>
        <dbReference type="ARBA" id="ARBA00022692"/>
    </source>
</evidence>
<keyword evidence="7 8" id="KW-0472">Membrane</keyword>
<dbReference type="RefSeq" id="WP_173199297.1">
    <property type="nucleotide sequence ID" value="NZ_JABFCX010000003.1"/>
</dbReference>
<sequence>MTSGRAGDMTEKAKDQSDWALLRAAFRTSVPVRLQPLLSRPEFWILVAVFLTLLIFYDGIGRRDAEQYIRGARAWLDQGLYLGQDHWELRHPFVLPIAVSFKLFGLGNLQATLPNFLYTALLALLSYRAALPRFGQLTAFLFGLFAGTSALTAILAAEVRIFGPEIFFAALGVWLFTKASDGGEKPARLMAFSALACFLSWLCRESAAYLPMAIGLLSLVAVFWRKTLSFLSFAAFCLCYWALLAAEALSYFLLTGDPLYRYRTDLGHGGGGEGTGLMEIAKPPLEFLIKPLVGTLSAPSSAPFLVTVTGALIVFALRKRLPAALKSWPVAVLAFTSFVAVILNAFVFSLEDPYYYPFLQYTAMLVAAILLAKLRPHLTGGAFAAVVGAVVLIDWAGADFRKHGRYEDARFVAELSSPDRPVFTDPIPMIRARWHLGYTMDDEAEIEHQVRWVGLVEEEGRQCDVVLVSLETGLELYEAQTTLSEPNLRFLEYYEVKPRRLTHRVIHALPAWLPIPRYARKLAEPQPMMAFHVDRGSRYACPMKEALYFHGPNVWRSSP</sequence>
<evidence type="ECO:0000313" key="10">
    <source>
        <dbReference type="Proteomes" id="UP000536835"/>
    </source>
</evidence>
<feature type="transmembrane region" description="Helical" evidence="8">
    <location>
        <begin position="43"/>
        <end position="60"/>
    </location>
</feature>
<feature type="transmembrane region" description="Helical" evidence="8">
    <location>
        <begin position="354"/>
        <end position="371"/>
    </location>
</feature>
<proteinExistence type="predicted"/>
<keyword evidence="10" id="KW-1185">Reference proteome</keyword>
<feature type="transmembrane region" description="Helical" evidence="8">
    <location>
        <begin position="378"/>
        <end position="398"/>
    </location>
</feature>
<dbReference type="GO" id="GO:0016763">
    <property type="term" value="F:pentosyltransferase activity"/>
    <property type="evidence" value="ECO:0007669"/>
    <property type="project" value="TreeGrafter"/>
</dbReference>
<dbReference type="AlphaFoldDB" id="A0A7Y3W5S4"/>
<dbReference type="GO" id="GO:0005886">
    <property type="term" value="C:plasma membrane"/>
    <property type="evidence" value="ECO:0007669"/>
    <property type="project" value="UniProtKB-SubCell"/>
</dbReference>
<protein>
    <recommendedName>
        <fullName evidence="11">Glycosyltransferase RgtA/B/C/D-like domain-containing protein</fullName>
    </recommendedName>
</protein>
<feature type="transmembrane region" description="Helical" evidence="8">
    <location>
        <begin position="292"/>
        <end position="316"/>
    </location>
</feature>
<evidence type="ECO:0000256" key="7">
    <source>
        <dbReference type="ARBA" id="ARBA00023136"/>
    </source>
</evidence>
<keyword evidence="3" id="KW-0328">Glycosyltransferase</keyword>
<evidence type="ECO:0000256" key="4">
    <source>
        <dbReference type="ARBA" id="ARBA00022679"/>
    </source>
</evidence>
<dbReference type="PANTHER" id="PTHR33908:SF11">
    <property type="entry name" value="MEMBRANE PROTEIN"/>
    <property type="match status" value="1"/>
</dbReference>
<feature type="transmembrane region" description="Helical" evidence="8">
    <location>
        <begin position="208"/>
        <end position="224"/>
    </location>
</feature>
<dbReference type="GO" id="GO:0009103">
    <property type="term" value="P:lipopolysaccharide biosynthetic process"/>
    <property type="evidence" value="ECO:0007669"/>
    <property type="project" value="UniProtKB-ARBA"/>
</dbReference>
<feature type="transmembrane region" description="Helical" evidence="8">
    <location>
        <begin position="231"/>
        <end position="254"/>
    </location>
</feature>
<comment type="subcellular location">
    <subcellularLocation>
        <location evidence="1">Cell membrane</location>
        <topology evidence="1">Multi-pass membrane protein</topology>
    </subcellularLocation>
</comment>
<accession>A0A7Y3W5S4</accession>
<dbReference type="EMBL" id="JABFCX010000003">
    <property type="protein sequence ID" value="NNU16642.1"/>
    <property type="molecule type" value="Genomic_DNA"/>
</dbReference>
<evidence type="ECO:0000313" key="9">
    <source>
        <dbReference type="EMBL" id="NNU16642.1"/>
    </source>
</evidence>
<comment type="caution">
    <text evidence="9">The sequence shown here is derived from an EMBL/GenBank/DDBJ whole genome shotgun (WGS) entry which is preliminary data.</text>
</comment>
<feature type="transmembrane region" description="Helical" evidence="8">
    <location>
        <begin position="328"/>
        <end position="348"/>
    </location>
</feature>
<evidence type="ECO:0000256" key="8">
    <source>
        <dbReference type="SAM" id="Phobius"/>
    </source>
</evidence>
<evidence type="ECO:0008006" key="11">
    <source>
        <dbReference type="Google" id="ProtNLM"/>
    </source>
</evidence>
<organism evidence="9 10">
    <name type="scientific">Parvularcula mediterranea</name>
    <dbReference type="NCBI Taxonomy" id="2732508"/>
    <lineage>
        <taxon>Bacteria</taxon>
        <taxon>Pseudomonadati</taxon>
        <taxon>Pseudomonadota</taxon>
        <taxon>Alphaproteobacteria</taxon>
        <taxon>Parvularculales</taxon>
        <taxon>Parvularculaceae</taxon>
        <taxon>Parvularcula</taxon>
    </lineage>
</organism>
<name>A0A7Y3W5S4_9PROT</name>
<keyword evidence="4" id="KW-0808">Transferase</keyword>
<dbReference type="InterPro" id="IPR050297">
    <property type="entry name" value="LipidA_mod_glycosyltrf_83"/>
</dbReference>
<evidence type="ECO:0000256" key="2">
    <source>
        <dbReference type="ARBA" id="ARBA00022475"/>
    </source>
</evidence>
<keyword evidence="2" id="KW-1003">Cell membrane</keyword>
<evidence type="ECO:0000256" key="3">
    <source>
        <dbReference type="ARBA" id="ARBA00022676"/>
    </source>
</evidence>
<dbReference type="Proteomes" id="UP000536835">
    <property type="component" value="Unassembled WGS sequence"/>
</dbReference>
<keyword evidence="5 8" id="KW-0812">Transmembrane</keyword>
<evidence type="ECO:0000256" key="1">
    <source>
        <dbReference type="ARBA" id="ARBA00004651"/>
    </source>
</evidence>
<evidence type="ECO:0000256" key="6">
    <source>
        <dbReference type="ARBA" id="ARBA00022989"/>
    </source>
</evidence>
<feature type="transmembrane region" description="Helical" evidence="8">
    <location>
        <begin position="134"/>
        <end position="155"/>
    </location>
</feature>
<reference evidence="9 10" key="1">
    <citation type="submission" date="2020-05" db="EMBL/GenBank/DDBJ databases">
        <title>Parvularcula mediterraneae sp. nov., isolated from polypropylene straw from shallow seawater of the seashore of Laganas in Zakynthos island, Greece.</title>
        <authorList>
            <person name="Szabo I."/>
            <person name="Al-Omari J."/>
            <person name="Rado J."/>
            <person name="Szerdahelyi G.S."/>
        </authorList>
    </citation>
    <scope>NUCLEOTIDE SEQUENCE [LARGE SCALE GENOMIC DNA]</scope>
    <source>
        <strain evidence="9 10">ZS-1/3</strain>
    </source>
</reference>